<dbReference type="Proteomes" id="UP000245876">
    <property type="component" value="Unassembled WGS sequence"/>
</dbReference>
<keyword evidence="1" id="KW-0175">Coiled coil</keyword>
<evidence type="ECO:0000313" key="3">
    <source>
        <dbReference type="EMBL" id="PWG66492.1"/>
    </source>
</evidence>
<keyword evidence="4" id="KW-1185">Reference proteome</keyword>
<dbReference type="EMBL" id="QFFM01000005">
    <property type="protein sequence ID" value="PWG66492.1"/>
    <property type="molecule type" value="Genomic_DNA"/>
</dbReference>
<proteinExistence type="predicted"/>
<evidence type="ECO:0000313" key="4">
    <source>
        <dbReference type="Proteomes" id="UP000245876"/>
    </source>
</evidence>
<feature type="compositionally biased region" description="Basic and acidic residues" evidence="2">
    <location>
        <begin position="7"/>
        <end position="45"/>
    </location>
</feature>
<reference evidence="3 4" key="1">
    <citation type="journal article" date="2018" name="Int. J. Syst. Evol. Microbiol.">
        <title>Bifidobacterium callitrichidarum sp. nov. from the faeces of the emperor tamarin (Saguinus imperator).</title>
        <authorList>
            <person name="Modesto M."/>
            <person name="Michelini S."/>
            <person name="Sansosti M.C."/>
            <person name="De Filippo C."/>
            <person name="Cavalieri D."/>
            <person name="Qvirist L."/>
            <person name="Andlid T."/>
            <person name="Spiezio C."/>
            <person name="Sandri C."/>
            <person name="Pascarelli S."/>
            <person name="Sgorbati B."/>
            <person name="Mattarelli P."/>
        </authorList>
    </citation>
    <scope>NUCLEOTIDE SEQUENCE [LARGE SCALE GENOMIC DNA]</scope>
    <source>
        <strain evidence="3 4">TRI 5</strain>
    </source>
</reference>
<sequence>MSDEHDEQTGHQRDEHDEQTGHQRDEHAEHIEHGKGPGRHDAGNHEPELQRLFTHQGPLNTSVPTNENMTIGDRVFLLLDKAFTSLGQAAGMITRVASGKASADERARWDAAKGPLAVAAKTAGIVVCVLVLAGTGVIAYRLGGQSVIVKDTPQYQKASQNLKWANVDLMESEQDVANRQKQIKQAKATIDQAKQDREKYGNVVDEVKQAQQQNKEPALTVTAIGDPTQSYLYYETPITVHNNTQQAYSSFNVYFQALDGDGNVLHSAYAMGESETTCEPNADCALSIFDDFNPAGSKLMPTYWGVTATSGGSEYGRYGADAMSKQF</sequence>
<name>A0A2U2NBJ2_9BIFI</name>
<dbReference type="RefSeq" id="WP_109056539.1">
    <property type="nucleotide sequence ID" value="NZ_QFFM01000005.1"/>
</dbReference>
<evidence type="ECO:0000256" key="2">
    <source>
        <dbReference type="SAM" id="MobiDB-lite"/>
    </source>
</evidence>
<dbReference type="AlphaFoldDB" id="A0A2U2NBJ2"/>
<protein>
    <submittedName>
        <fullName evidence="3">Uncharacterized protein</fullName>
    </submittedName>
</protein>
<evidence type="ECO:0000256" key="1">
    <source>
        <dbReference type="SAM" id="Coils"/>
    </source>
</evidence>
<gene>
    <name evidence="3" type="ORF">DF196_03695</name>
</gene>
<feature type="region of interest" description="Disordered" evidence="2">
    <location>
        <begin position="1"/>
        <end position="45"/>
    </location>
</feature>
<feature type="coiled-coil region" evidence="1">
    <location>
        <begin position="169"/>
        <end position="210"/>
    </location>
</feature>
<dbReference type="OrthoDB" id="3240086at2"/>
<comment type="caution">
    <text evidence="3">The sequence shown here is derived from an EMBL/GenBank/DDBJ whole genome shotgun (WGS) entry which is preliminary data.</text>
</comment>
<organism evidence="3 4">
    <name type="scientific">Bifidobacterium callitrichidarum</name>
    <dbReference type="NCBI Taxonomy" id="2052941"/>
    <lineage>
        <taxon>Bacteria</taxon>
        <taxon>Bacillati</taxon>
        <taxon>Actinomycetota</taxon>
        <taxon>Actinomycetes</taxon>
        <taxon>Bifidobacteriales</taxon>
        <taxon>Bifidobacteriaceae</taxon>
        <taxon>Bifidobacterium</taxon>
    </lineage>
</organism>
<accession>A0A2U2NBJ2</accession>